<evidence type="ECO:0000259" key="1">
    <source>
        <dbReference type="Pfam" id="PF14361"/>
    </source>
</evidence>
<reference evidence="2" key="1">
    <citation type="journal article" date="2020" name="mSystems">
        <title>Genome- and Community-Level Interaction Insights into Carbon Utilization and Element Cycling Functions of Hydrothermarchaeota in Hydrothermal Sediment.</title>
        <authorList>
            <person name="Zhou Z."/>
            <person name="Liu Y."/>
            <person name="Xu W."/>
            <person name="Pan J."/>
            <person name="Luo Z.H."/>
            <person name="Li M."/>
        </authorList>
    </citation>
    <scope>NUCLEOTIDE SEQUENCE [LARGE SCALE GENOMIC DNA]</scope>
    <source>
        <strain evidence="2">SpSt-853</strain>
    </source>
</reference>
<comment type="caution">
    <text evidence="2">The sequence shown here is derived from an EMBL/GenBank/DDBJ whole genome shotgun (WGS) entry which is preliminary data.</text>
</comment>
<organism evidence="2">
    <name type="scientific">Desulfobacca acetoxidans</name>
    <dbReference type="NCBI Taxonomy" id="60893"/>
    <lineage>
        <taxon>Bacteria</taxon>
        <taxon>Pseudomonadati</taxon>
        <taxon>Thermodesulfobacteriota</taxon>
        <taxon>Desulfobaccia</taxon>
        <taxon>Desulfobaccales</taxon>
        <taxon>Desulfobaccaceae</taxon>
        <taxon>Desulfobacca</taxon>
    </lineage>
</organism>
<dbReference type="AlphaFoldDB" id="A0A7C5AL24"/>
<protein>
    <recommendedName>
        <fullName evidence="1">RsbT co-antagonist protein RsbRD N-terminal domain-containing protein</fullName>
    </recommendedName>
</protein>
<dbReference type="InterPro" id="IPR025751">
    <property type="entry name" value="RsbRD_N_dom"/>
</dbReference>
<feature type="domain" description="RsbT co-antagonist protein RsbRD N-terminal" evidence="1">
    <location>
        <begin position="17"/>
        <end position="147"/>
    </location>
</feature>
<name>A0A7C5AL24_9BACT</name>
<gene>
    <name evidence="2" type="ORF">ENW48_01280</name>
</gene>
<accession>A0A7C5AL24</accession>
<evidence type="ECO:0000313" key="2">
    <source>
        <dbReference type="EMBL" id="HGZ10833.1"/>
    </source>
</evidence>
<sequence>MIMTRLLQLLSGKRAVILDKWLTMLLAHFSPETLRLFQREKNPFANPVAYQLHRGLEAMFTLLLQGEGGQKGADAVDEVVRLMALQDLAPSQALAFVFFLKQVVREELAQELEDLSLHPELLDLESRIDGLALLGFDAYMQRREKLYDIKVQEMKNRISGLLRRAGIELTNP</sequence>
<proteinExistence type="predicted"/>
<dbReference type="EMBL" id="DTKJ01000014">
    <property type="protein sequence ID" value="HGZ10833.1"/>
    <property type="molecule type" value="Genomic_DNA"/>
</dbReference>
<dbReference type="Pfam" id="PF14361">
    <property type="entry name" value="RsbRD_N"/>
    <property type="match status" value="1"/>
</dbReference>